<dbReference type="PANTHER" id="PTHR21064:SF6">
    <property type="entry name" value="AMINOGLYCOSIDE PHOSPHOTRANSFERASE DOMAIN-CONTAINING PROTEIN"/>
    <property type="match status" value="1"/>
</dbReference>
<dbReference type="OrthoDB" id="3266537at2"/>
<dbReference type="Gene3D" id="3.90.1200.10">
    <property type="match status" value="1"/>
</dbReference>
<keyword evidence="4" id="KW-0808">Transferase</keyword>
<dbReference type="RefSeq" id="WP_129469195.1">
    <property type="nucleotide sequence ID" value="NZ_SAWZ01000001.1"/>
</dbReference>
<accession>A0A4Q1JY78</accession>
<dbReference type="GO" id="GO:0009088">
    <property type="term" value="P:threonine biosynthetic process"/>
    <property type="evidence" value="ECO:0007669"/>
    <property type="project" value="TreeGrafter"/>
</dbReference>
<evidence type="ECO:0000313" key="5">
    <source>
        <dbReference type="Proteomes" id="UP000289784"/>
    </source>
</evidence>
<dbReference type="InterPro" id="IPR002575">
    <property type="entry name" value="Aminoglycoside_PTrfase"/>
</dbReference>
<dbReference type="Pfam" id="PF01636">
    <property type="entry name" value="APH"/>
    <property type="match status" value="1"/>
</dbReference>
<evidence type="ECO:0000256" key="2">
    <source>
        <dbReference type="SAM" id="MobiDB-lite"/>
    </source>
</evidence>
<name>A0A4Q1JY78_9GAMM</name>
<dbReference type="InterPro" id="IPR050249">
    <property type="entry name" value="Pseudomonas-type_ThrB"/>
</dbReference>
<dbReference type="GO" id="GO:0004413">
    <property type="term" value="F:homoserine kinase activity"/>
    <property type="evidence" value="ECO:0007669"/>
    <property type="project" value="TreeGrafter"/>
</dbReference>
<evidence type="ECO:0000313" key="4">
    <source>
        <dbReference type="EMBL" id="RXR08303.1"/>
    </source>
</evidence>
<comment type="similarity">
    <text evidence="1">Belongs to the pseudomonas-type ThrB family.</text>
</comment>
<dbReference type="PANTHER" id="PTHR21064">
    <property type="entry name" value="AMINOGLYCOSIDE PHOSPHOTRANSFERASE DOMAIN-CONTAINING PROTEIN-RELATED"/>
    <property type="match status" value="1"/>
</dbReference>
<gene>
    <name evidence="4" type="ORF">EPA99_00255</name>
</gene>
<proteinExistence type="inferred from homology"/>
<dbReference type="Proteomes" id="UP000289784">
    <property type="component" value="Unassembled WGS sequence"/>
</dbReference>
<evidence type="ECO:0000256" key="1">
    <source>
        <dbReference type="ARBA" id="ARBA00038240"/>
    </source>
</evidence>
<evidence type="ECO:0000259" key="3">
    <source>
        <dbReference type="Pfam" id="PF01636"/>
    </source>
</evidence>
<protein>
    <submittedName>
        <fullName evidence="4">Aminoglycoside phosphotransferase family protein</fullName>
    </submittedName>
</protein>
<dbReference type="InterPro" id="IPR011009">
    <property type="entry name" value="Kinase-like_dom_sf"/>
</dbReference>
<dbReference type="AlphaFoldDB" id="A0A4Q1JY78"/>
<dbReference type="SUPFAM" id="SSF56112">
    <property type="entry name" value="Protein kinase-like (PK-like)"/>
    <property type="match status" value="1"/>
</dbReference>
<dbReference type="EMBL" id="SAWZ01000001">
    <property type="protein sequence ID" value="RXR08303.1"/>
    <property type="molecule type" value="Genomic_DNA"/>
</dbReference>
<reference evidence="4 5" key="1">
    <citation type="submission" date="2019-01" db="EMBL/GenBank/DDBJ databases">
        <title>Pseudoxanthomonas composti sp. nov., isolated from compost.</title>
        <authorList>
            <person name="Yang G."/>
        </authorList>
    </citation>
    <scope>NUCLEOTIDE SEQUENCE [LARGE SCALE GENOMIC DNA]</scope>
    <source>
        <strain evidence="4 5">GSS15</strain>
    </source>
</reference>
<keyword evidence="5" id="KW-1185">Reference proteome</keyword>
<feature type="domain" description="Aminoglycoside phosphotransferase" evidence="3">
    <location>
        <begin position="58"/>
        <end position="283"/>
    </location>
</feature>
<sequence length="379" mass="42029">MTDADHRVHGVGQEDVAPDWPPLQSAEIEAVLAGYPQLAHGTQRIVWHSPRPLSAAALVETVQGRLFVKRHHLSVRTAACLEEEHRLIAHLRQAGIPVVEVLADAQGRTAVTHRTWTYEVHRAGRGEDVYRQTASWTPLTDTSRARAAGAMLARLHRAADGYRAPQRSTHLLVARDDLIRAEDPIAALQAQLHERPALAAWLRARDWQADFQRHLLPWHRGLAERLREVPRLWAHNDWHVSNLLWQCADDATHIASVLDFGLASPTSAMFDLATAIERNAIAWLALERGAGAVHIDTALALIDGYRQLLPLHAGALRLLADLLPLVHLDFALSEVEYFHGITRSLANADVAYEVFLLGHAQWFSTAPGQALLQALRAAA</sequence>
<organism evidence="4 5">
    <name type="scientific">Pseudoxanthomonas composti</name>
    <dbReference type="NCBI Taxonomy" id="2137479"/>
    <lineage>
        <taxon>Bacteria</taxon>
        <taxon>Pseudomonadati</taxon>
        <taxon>Pseudomonadota</taxon>
        <taxon>Gammaproteobacteria</taxon>
        <taxon>Lysobacterales</taxon>
        <taxon>Lysobacteraceae</taxon>
        <taxon>Pseudoxanthomonas</taxon>
    </lineage>
</organism>
<comment type="caution">
    <text evidence="4">The sequence shown here is derived from an EMBL/GenBank/DDBJ whole genome shotgun (WGS) entry which is preliminary data.</text>
</comment>
<feature type="region of interest" description="Disordered" evidence="2">
    <location>
        <begin position="1"/>
        <end position="20"/>
    </location>
</feature>